<evidence type="ECO:0000313" key="2">
    <source>
        <dbReference type="Proteomes" id="UP001454036"/>
    </source>
</evidence>
<protein>
    <submittedName>
        <fullName evidence="1">Uncharacterized protein</fullName>
    </submittedName>
</protein>
<keyword evidence="2" id="KW-1185">Reference proteome</keyword>
<proteinExistence type="predicted"/>
<dbReference type="Proteomes" id="UP001454036">
    <property type="component" value="Unassembled WGS sequence"/>
</dbReference>
<dbReference type="AlphaFoldDB" id="A0AAV3PZJ3"/>
<dbReference type="EMBL" id="BAABME010034849">
    <property type="protein sequence ID" value="GAA0157249.1"/>
    <property type="molecule type" value="Genomic_DNA"/>
</dbReference>
<accession>A0AAV3PZJ3</accession>
<reference evidence="1 2" key="1">
    <citation type="submission" date="2024-01" db="EMBL/GenBank/DDBJ databases">
        <title>The complete chloroplast genome sequence of Lithospermum erythrorhizon: insights into the phylogenetic relationship among Boraginaceae species and the maternal lineages of purple gromwells.</title>
        <authorList>
            <person name="Okada T."/>
            <person name="Watanabe K."/>
        </authorList>
    </citation>
    <scope>NUCLEOTIDE SEQUENCE [LARGE SCALE GENOMIC DNA]</scope>
</reference>
<evidence type="ECO:0000313" key="1">
    <source>
        <dbReference type="EMBL" id="GAA0157249.1"/>
    </source>
</evidence>
<comment type="caution">
    <text evidence="1">The sequence shown here is derived from an EMBL/GenBank/DDBJ whole genome shotgun (WGS) entry which is preliminary data.</text>
</comment>
<gene>
    <name evidence="1" type="ORF">LIER_43398</name>
</gene>
<sequence length="74" mass="8458">MTDLSLNVLLYRLRGCVWFNGIGNLVKVVFLQLGLGSVRIQLYLLLRAYKVRQCDPTRYLAGQVGLLPDEEDFI</sequence>
<organism evidence="1 2">
    <name type="scientific">Lithospermum erythrorhizon</name>
    <name type="common">Purple gromwell</name>
    <name type="synonym">Lithospermum officinale var. erythrorhizon</name>
    <dbReference type="NCBI Taxonomy" id="34254"/>
    <lineage>
        <taxon>Eukaryota</taxon>
        <taxon>Viridiplantae</taxon>
        <taxon>Streptophyta</taxon>
        <taxon>Embryophyta</taxon>
        <taxon>Tracheophyta</taxon>
        <taxon>Spermatophyta</taxon>
        <taxon>Magnoliopsida</taxon>
        <taxon>eudicotyledons</taxon>
        <taxon>Gunneridae</taxon>
        <taxon>Pentapetalae</taxon>
        <taxon>asterids</taxon>
        <taxon>lamiids</taxon>
        <taxon>Boraginales</taxon>
        <taxon>Boraginaceae</taxon>
        <taxon>Boraginoideae</taxon>
        <taxon>Lithospermeae</taxon>
        <taxon>Lithospermum</taxon>
    </lineage>
</organism>
<name>A0AAV3PZJ3_LITER</name>